<dbReference type="CDD" id="cd11715">
    <property type="entry name" value="THUMP_AdoMetMT"/>
    <property type="match status" value="1"/>
</dbReference>
<comment type="caution">
    <text evidence="2">The sequence shown here is derived from an EMBL/GenBank/DDBJ whole genome shotgun (WGS) entry which is preliminary data.</text>
</comment>
<dbReference type="PROSITE" id="PS00092">
    <property type="entry name" value="N6_MTASE"/>
    <property type="match status" value="1"/>
</dbReference>
<dbReference type="PANTHER" id="PTHR47313:SF1">
    <property type="entry name" value="RIBOSOMAL RNA LARGE SUBUNIT METHYLTRANSFERASE K_L"/>
    <property type="match status" value="1"/>
</dbReference>
<reference evidence="2 3" key="1">
    <citation type="journal article" date="2021" name="Sci. Rep.">
        <title>The genome of the diatom Chaetoceros tenuissimus carries an ancient integrated fragment of an extant virus.</title>
        <authorList>
            <person name="Hongo Y."/>
            <person name="Kimura K."/>
            <person name="Takaki Y."/>
            <person name="Yoshida Y."/>
            <person name="Baba S."/>
            <person name="Kobayashi G."/>
            <person name="Nagasaki K."/>
            <person name="Hano T."/>
            <person name="Tomaru Y."/>
        </authorList>
    </citation>
    <scope>NUCLEOTIDE SEQUENCE [LARGE SCALE GENOMIC DNA]</scope>
    <source>
        <strain evidence="2 3">NIES-3715</strain>
    </source>
</reference>
<dbReference type="PANTHER" id="PTHR47313">
    <property type="entry name" value="RIBOSOMAL RNA LARGE SUBUNIT METHYLTRANSFERASE K/L"/>
    <property type="match status" value="1"/>
</dbReference>
<dbReference type="Gene3D" id="3.30.2130.30">
    <property type="match status" value="1"/>
</dbReference>
<proteinExistence type="predicted"/>
<feature type="domain" description="Ribosomal RNA large subunit methyltransferase K/L-like methyltransferase" evidence="1">
    <location>
        <begin position="235"/>
        <end position="401"/>
    </location>
</feature>
<name>A0AAD3CS67_9STRA</name>
<evidence type="ECO:0000259" key="1">
    <source>
        <dbReference type="Pfam" id="PF01170"/>
    </source>
</evidence>
<evidence type="ECO:0000313" key="3">
    <source>
        <dbReference type="Proteomes" id="UP001054902"/>
    </source>
</evidence>
<dbReference type="InterPro" id="IPR000241">
    <property type="entry name" value="RlmKL-like_Mtase"/>
</dbReference>
<organism evidence="2 3">
    <name type="scientific">Chaetoceros tenuissimus</name>
    <dbReference type="NCBI Taxonomy" id="426638"/>
    <lineage>
        <taxon>Eukaryota</taxon>
        <taxon>Sar</taxon>
        <taxon>Stramenopiles</taxon>
        <taxon>Ochrophyta</taxon>
        <taxon>Bacillariophyta</taxon>
        <taxon>Coscinodiscophyceae</taxon>
        <taxon>Chaetocerotophycidae</taxon>
        <taxon>Chaetocerotales</taxon>
        <taxon>Chaetocerotaceae</taxon>
        <taxon>Chaetoceros</taxon>
    </lineage>
</organism>
<dbReference type="GO" id="GO:0070043">
    <property type="term" value="F:rRNA (guanine-N7-)-methyltransferase activity"/>
    <property type="evidence" value="ECO:0007669"/>
    <property type="project" value="TreeGrafter"/>
</dbReference>
<dbReference type="SUPFAM" id="SSF53335">
    <property type="entry name" value="S-adenosyl-L-methionine-dependent methyltransferases"/>
    <property type="match status" value="1"/>
</dbReference>
<dbReference type="Pfam" id="PF01170">
    <property type="entry name" value="UPF0020"/>
    <property type="match status" value="1"/>
</dbReference>
<evidence type="ECO:0000313" key="2">
    <source>
        <dbReference type="EMBL" id="GFH50938.1"/>
    </source>
</evidence>
<sequence length="473" mass="53316">MIRNYVFRSRKVFFEYKAAVVFSQDTCVPYSSSSRDFHSSSTLLKKPNIQSMKFFAATLPGIEDLAVHELQSLGIKKINVPKSLGGVEFSVSSLEEIMKCHLYLGTVSNLLLRTTNETFHVTHMNDLVKIVANMKVWKEYFRQKKGKVDLDLLPVFDIRVTSSKSRLYHTKGIAERVERGIIKAVGGNYDDYIEKVKKYEKTKESDQSKLRIVVRIIRDMAQISIDTSTTPLHKRGYRLETGKAPLREDLAWSFLYAQEFHRNRQEIPYDGLIDPTCGSGTILIEGAALAHGLPPNRLKRPPFKHSQLYNGRLWKKLIKSSRQGKNKPQRDTKFEIIGSDRDAGAIKIANANAKKAGVSELIEFVHTSVSGNPAFEKENTFDIQRPLLVSNPPYGKRVSRTSKPGREGISPLLPLYQTLGMCWKHLTPQASFGIIAHDVNLARKTGVINLSPIFTSQHGGLSVTALSTKRKRT</sequence>
<dbReference type="InterPro" id="IPR029063">
    <property type="entry name" value="SAM-dependent_MTases_sf"/>
</dbReference>
<dbReference type="Gene3D" id="3.40.50.150">
    <property type="entry name" value="Vaccinia Virus protein VP39"/>
    <property type="match status" value="1"/>
</dbReference>
<protein>
    <recommendedName>
        <fullName evidence="1">Ribosomal RNA large subunit methyltransferase K/L-like methyltransferase domain-containing protein</fullName>
    </recommendedName>
</protein>
<dbReference type="EMBL" id="BLLK01000045">
    <property type="protein sequence ID" value="GFH50938.1"/>
    <property type="molecule type" value="Genomic_DNA"/>
</dbReference>
<accession>A0AAD3CS67</accession>
<dbReference type="GO" id="GO:0043527">
    <property type="term" value="C:tRNA methyltransferase complex"/>
    <property type="evidence" value="ECO:0007669"/>
    <property type="project" value="UniProtKB-ARBA"/>
</dbReference>
<gene>
    <name evidence="2" type="ORF">CTEN210_07414</name>
</gene>
<dbReference type="Proteomes" id="UP001054902">
    <property type="component" value="Unassembled WGS sequence"/>
</dbReference>
<dbReference type="GO" id="GO:0003676">
    <property type="term" value="F:nucleic acid binding"/>
    <property type="evidence" value="ECO:0007669"/>
    <property type="project" value="InterPro"/>
</dbReference>
<dbReference type="GO" id="GO:0008990">
    <property type="term" value="F:rRNA (guanine-N2-)-methyltransferase activity"/>
    <property type="evidence" value="ECO:0007669"/>
    <property type="project" value="TreeGrafter"/>
</dbReference>
<keyword evidence="3" id="KW-1185">Reference proteome</keyword>
<dbReference type="InterPro" id="IPR002052">
    <property type="entry name" value="DNA_methylase_N6_adenine_CS"/>
</dbReference>
<dbReference type="AlphaFoldDB" id="A0AAD3CS67"/>